<feature type="transmembrane region" description="Helical" evidence="9">
    <location>
        <begin position="377"/>
        <end position="398"/>
    </location>
</feature>
<feature type="transmembrane region" description="Helical" evidence="9">
    <location>
        <begin position="12"/>
        <end position="32"/>
    </location>
</feature>
<feature type="transmembrane region" description="Helical" evidence="9">
    <location>
        <begin position="80"/>
        <end position="99"/>
    </location>
</feature>
<feature type="domain" description="Acyltransferase 3" evidence="10">
    <location>
        <begin position="14"/>
        <end position="343"/>
    </location>
</feature>
<dbReference type="PANTHER" id="PTHR23028:SF53">
    <property type="entry name" value="ACYL_TRANSF_3 DOMAIN-CONTAINING PROTEIN"/>
    <property type="match status" value="1"/>
</dbReference>
<dbReference type="Proteomes" id="UP000675163">
    <property type="component" value="Unassembled WGS sequence"/>
</dbReference>
<dbReference type="InterPro" id="IPR036514">
    <property type="entry name" value="SGNH_hydro_sf"/>
</dbReference>
<dbReference type="Pfam" id="PF01757">
    <property type="entry name" value="Acyl_transf_3"/>
    <property type="match status" value="1"/>
</dbReference>
<dbReference type="InterPro" id="IPR050879">
    <property type="entry name" value="Acyltransferase_3"/>
</dbReference>
<evidence type="ECO:0000256" key="6">
    <source>
        <dbReference type="ARBA" id="ARBA00023136"/>
    </source>
</evidence>
<feature type="transmembrane region" description="Helical" evidence="9">
    <location>
        <begin position="235"/>
        <end position="255"/>
    </location>
</feature>
<dbReference type="InterPro" id="IPR002656">
    <property type="entry name" value="Acyl_transf_3_dom"/>
</dbReference>
<dbReference type="PANTHER" id="PTHR23028">
    <property type="entry name" value="ACETYLTRANSFERASE"/>
    <property type="match status" value="1"/>
</dbReference>
<reference evidence="11" key="1">
    <citation type="submission" date="2021-02" db="EMBL/GenBank/DDBJ databases">
        <title>Sequencing the genomes of 1000 actinobacteria strains.</title>
        <authorList>
            <person name="Klenk H.-P."/>
        </authorList>
    </citation>
    <scope>NUCLEOTIDE SEQUENCE</scope>
    <source>
        <strain evidence="11">DSM 22850</strain>
    </source>
</reference>
<evidence type="ECO:0000256" key="1">
    <source>
        <dbReference type="ARBA" id="ARBA00004651"/>
    </source>
</evidence>
<feature type="transmembrane region" description="Helical" evidence="9">
    <location>
        <begin position="207"/>
        <end position="228"/>
    </location>
</feature>
<dbReference type="AlphaFoldDB" id="A0A940T4T2"/>
<feature type="region of interest" description="Disordered" evidence="8">
    <location>
        <begin position="455"/>
        <end position="528"/>
    </location>
</feature>
<keyword evidence="12" id="KW-1185">Reference proteome</keyword>
<evidence type="ECO:0000256" key="2">
    <source>
        <dbReference type="ARBA" id="ARBA00022475"/>
    </source>
</evidence>
<feature type="transmembrane region" description="Helical" evidence="9">
    <location>
        <begin position="143"/>
        <end position="163"/>
    </location>
</feature>
<proteinExistence type="predicted"/>
<dbReference type="GO" id="GO:0009103">
    <property type="term" value="P:lipopolysaccharide biosynthetic process"/>
    <property type="evidence" value="ECO:0007669"/>
    <property type="project" value="TreeGrafter"/>
</dbReference>
<evidence type="ECO:0000313" key="12">
    <source>
        <dbReference type="Proteomes" id="UP000675163"/>
    </source>
</evidence>
<gene>
    <name evidence="11" type="ORF">JOF28_002505</name>
</gene>
<protein>
    <submittedName>
        <fullName evidence="11">Peptidoglycan/LPS O-acetylase OafA/YrhL</fullName>
    </submittedName>
</protein>
<evidence type="ECO:0000259" key="10">
    <source>
        <dbReference type="Pfam" id="PF01757"/>
    </source>
</evidence>
<feature type="transmembrane region" description="Helical" evidence="9">
    <location>
        <begin position="170"/>
        <end position="187"/>
    </location>
</feature>
<feature type="transmembrane region" description="Helical" evidence="9">
    <location>
        <begin position="38"/>
        <end position="59"/>
    </location>
</feature>
<comment type="subcellular location">
    <subcellularLocation>
        <location evidence="1">Cell membrane</location>
        <topology evidence="1">Multi-pass membrane protein</topology>
    </subcellularLocation>
</comment>
<feature type="transmembrane region" description="Helical" evidence="9">
    <location>
        <begin position="302"/>
        <end position="322"/>
    </location>
</feature>
<evidence type="ECO:0000256" key="7">
    <source>
        <dbReference type="ARBA" id="ARBA00023315"/>
    </source>
</evidence>
<dbReference type="SUPFAM" id="SSF52266">
    <property type="entry name" value="SGNH hydrolase"/>
    <property type="match status" value="1"/>
</dbReference>
<keyword evidence="5 9" id="KW-1133">Transmembrane helix</keyword>
<sequence>MQSSSAISTARFGGLDGLRAVAVTLVLVYHFFPQALPGGFLGVDIFFVISGFLITSLLIRERTTHGRISLSGFWRRRARRLLPALGLVLLVCTSLAAAVGGDLLVGIGRQIAGAAAFVSNWVFIAAGADYFTRDTPELFRNTWSLAIEEQFYILLPLVVLLLLKICRKPTGALLLLVAGVASAVWMAELSLTDASPTRVYFGSDTHAFGLILGAALALATTRSGPALMPRLRAQLSYLAVALIGCGTLATLAVTLPEGSPQTFQGGFQLATAASLATVWAVTRPGAWIGRVLDNAPMSWVGARSYGIYLWHWPLLLIAGAAFPSWHAWQIALLTLLATLTFAALSFKYVEQPVRLLGLRRSLRLLVRPVRQTPRRRTVAVAVGAVLVVSIPATAYAVVAAPEQSSAEAAIARGAALVEAERVAAERAAVQEAIEAKAAADAAALQAEQDRIAAEKKKKAEAASKSKSSQKSTTTSKPAEAPKAAEALKSGEATKPSSSRGSEKNGSEKSRAEKKPASGKQPAQALPAPAHVTGADITAVGDSVMLASAPELNTLFPGISIDAAVSRGMATGVELVGDAAAQSTLRHVLVVGLGTNGTVTAEELEAIQVAAAGHPLVLVNAYGDREWIPGVNETIDAFAAAHRGVVVANWNDDVAGVPDALAGDEIHPNPSGGEIYAASIETALAALDSPQEAVGFTVPRR</sequence>
<organism evidence="11 12">
    <name type="scientific">Leucobacter exalbidus</name>
    <dbReference type="NCBI Taxonomy" id="662960"/>
    <lineage>
        <taxon>Bacteria</taxon>
        <taxon>Bacillati</taxon>
        <taxon>Actinomycetota</taxon>
        <taxon>Actinomycetes</taxon>
        <taxon>Micrococcales</taxon>
        <taxon>Microbacteriaceae</taxon>
        <taxon>Leucobacter</taxon>
    </lineage>
</organism>
<evidence type="ECO:0000313" key="11">
    <source>
        <dbReference type="EMBL" id="MBP1327273.1"/>
    </source>
</evidence>
<feature type="transmembrane region" description="Helical" evidence="9">
    <location>
        <begin position="328"/>
        <end position="349"/>
    </location>
</feature>
<name>A0A940T4T2_9MICO</name>
<keyword evidence="6 9" id="KW-0472">Membrane</keyword>
<keyword evidence="4 9" id="KW-0812">Transmembrane</keyword>
<dbReference type="EMBL" id="JAFIDA010000001">
    <property type="protein sequence ID" value="MBP1327273.1"/>
    <property type="molecule type" value="Genomic_DNA"/>
</dbReference>
<dbReference type="GO" id="GO:0016747">
    <property type="term" value="F:acyltransferase activity, transferring groups other than amino-acyl groups"/>
    <property type="evidence" value="ECO:0007669"/>
    <property type="project" value="InterPro"/>
</dbReference>
<keyword evidence="2" id="KW-1003">Cell membrane</keyword>
<keyword evidence="3" id="KW-0808">Transferase</keyword>
<feature type="compositionally biased region" description="Basic and acidic residues" evidence="8">
    <location>
        <begin position="500"/>
        <end position="515"/>
    </location>
</feature>
<dbReference type="Gene3D" id="3.40.50.1110">
    <property type="entry name" value="SGNH hydrolase"/>
    <property type="match status" value="1"/>
</dbReference>
<comment type="caution">
    <text evidence="11">The sequence shown here is derived from an EMBL/GenBank/DDBJ whole genome shotgun (WGS) entry which is preliminary data.</text>
</comment>
<dbReference type="RefSeq" id="WP_209706051.1">
    <property type="nucleotide sequence ID" value="NZ_JAFIDA010000001.1"/>
</dbReference>
<accession>A0A940T4T2</accession>
<keyword evidence="7" id="KW-0012">Acyltransferase</keyword>
<evidence type="ECO:0000256" key="8">
    <source>
        <dbReference type="SAM" id="MobiDB-lite"/>
    </source>
</evidence>
<evidence type="ECO:0000256" key="3">
    <source>
        <dbReference type="ARBA" id="ARBA00022679"/>
    </source>
</evidence>
<feature type="transmembrane region" description="Helical" evidence="9">
    <location>
        <begin position="261"/>
        <end position="281"/>
    </location>
</feature>
<dbReference type="CDD" id="cd01840">
    <property type="entry name" value="SGNH_hydrolase_yrhL_like"/>
    <property type="match status" value="1"/>
</dbReference>
<evidence type="ECO:0000256" key="5">
    <source>
        <dbReference type="ARBA" id="ARBA00022989"/>
    </source>
</evidence>
<evidence type="ECO:0000256" key="4">
    <source>
        <dbReference type="ARBA" id="ARBA00022692"/>
    </source>
</evidence>
<evidence type="ECO:0000256" key="9">
    <source>
        <dbReference type="SAM" id="Phobius"/>
    </source>
</evidence>
<dbReference type="GO" id="GO:0005886">
    <property type="term" value="C:plasma membrane"/>
    <property type="evidence" value="ECO:0007669"/>
    <property type="project" value="UniProtKB-SubCell"/>
</dbReference>
<feature type="compositionally biased region" description="Low complexity" evidence="8">
    <location>
        <begin position="464"/>
        <end position="486"/>
    </location>
</feature>